<gene>
    <name evidence="1" type="ORF">S01H1_40212</name>
</gene>
<dbReference type="EMBL" id="BARS01025442">
    <property type="protein sequence ID" value="GAG04211.1"/>
    <property type="molecule type" value="Genomic_DNA"/>
</dbReference>
<sequence length="222" mass="24658">MLSDHDYLSIVPLCDRASLSKSLQLLIDNAYPLGVFPISPPELIIHGLHESRVAALKELLQARRMEDALCVTPDPGLLLQLAADGLSAAGFKAPPSAFDPETPAIDARVGLLTKYLLAPLEESVFRDLMLLVLDEIRDYLRLSLWADIYRQDGCSGNRPRLFLLRTQSGAFFDTRIPSWDAVCKTPPSRQERSSRDGRFLPESQLSRLAAVWRRLGSSQTTG</sequence>
<proteinExistence type="predicted"/>
<organism evidence="1">
    <name type="scientific">marine sediment metagenome</name>
    <dbReference type="NCBI Taxonomy" id="412755"/>
    <lineage>
        <taxon>unclassified sequences</taxon>
        <taxon>metagenomes</taxon>
        <taxon>ecological metagenomes</taxon>
    </lineage>
</organism>
<protein>
    <submittedName>
        <fullName evidence="1">Uncharacterized protein</fullName>
    </submittedName>
</protein>
<evidence type="ECO:0000313" key="1">
    <source>
        <dbReference type="EMBL" id="GAG04211.1"/>
    </source>
</evidence>
<name>X0VUI6_9ZZZZ</name>
<feature type="non-terminal residue" evidence="1">
    <location>
        <position position="222"/>
    </location>
</feature>
<accession>X0VUI6</accession>
<comment type="caution">
    <text evidence="1">The sequence shown here is derived from an EMBL/GenBank/DDBJ whole genome shotgun (WGS) entry which is preliminary data.</text>
</comment>
<dbReference type="AlphaFoldDB" id="X0VUI6"/>
<reference evidence="1" key="1">
    <citation type="journal article" date="2014" name="Front. Microbiol.">
        <title>High frequency of phylogenetically diverse reductive dehalogenase-homologous genes in deep subseafloor sedimentary metagenomes.</title>
        <authorList>
            <person name="Kawai M."/>
            <person name="Futagami T."/>
            <person name="Toyoda A."/>
            <person name="Takaki Y."/>
            <person name="Nishi S."/>
            <person name="Hori S."/>
            <person name="Arai W."/>
            <person name="Tsubouchi T."/>
            <person name="Morono Y."/>
            <person name="Uchiyama I."/>
            <person name="Ito T."/>
            <person name="Fujiyama A."/>
            <person name="Inagaki F."/>
            <person name="Takami H."/>
        </authorList>
    </citation>
    <scope>NUCLEOTIDE SEQUENCE</scope>
    <source>
        <strain evidence="1">Expedition CK06-06</strain>
    </source>
</reference>